<dbReference type="InterPro" id="IPR014284">
    <property type="entry name" value="RNA_pol_sigma-70_dom"/>
</dbReference>
<evidence type="ECO:0000313" key="10">
    <source>
        <dbReference type="Proteomes" id="UP001589532"/>
    </source>
</evidence>
<sequence>MPSTPLQRPTRSRVAAARTASRSGRGRGGAVGAEDLVQITLARAWQAWRRIKGDPDPYVYRILTNTHASWWRKRWRGEVPTESLPDTTARGDFARELGEKDALWAAIRGLSDRQRAVIVLHYFEDLTLPQCADVLGCSLGTVKTQLGRARQPRGAGHPVRGRHGPAHLRPEVAALRMVGRAPVHPRVGLSAHRAHRADVAGRLHPAYGQACAVVDKRKGTCNGRYAAEELVRYDVALELAADLGVRPGEWAAGVYDRS</sequence>
<evidence type="ECO:0000256" key="4">
    <source>
        <dbReference type="ARBA" id="ARBA00023125"/>
    </source>
</evidence>
<reference evidence="9 10" key="1">
    <citation type="submission" date="2024-09" db="EMBL/GenBank/DDBJ databases">
        <authorList>
            <person name="Sun Q."/>
            <person name="Mori K."/>
        </authorList>
    </citation>
    <scope>NUCLEOTIDE SEQUENCE [LARGE SCALE GENOMIC DNA]</scope>
    <source>
        <strain evidence="9 10">JCM 3143</strain>
    </source>
</reference>
<feature type="compositionally biased region" description="Low complexity" evidence="6">
    <location>
        <begin position="12"/>
        <end position="23"/>
    </location>
</feature>
<evidence type="ECO:0000259" key="7">
    <source>
        <dbReference type="Pfam" id="PF04542"/>
    </source>
</evidence>
<dbReference type="InterPro" id="IPR013324">
    <property type="entry name" value="RNA_pol_sigma_r3/r4-like"/>
</dbReference>
<feature type="region of interest" description="Disordered" evidence="6">
    <location>
        <begin position="1"/>
        <end position="30"/>
    </location>
</feature>
<dbReference type="Gene3D" id="1.10.1740.10">
    <property type="match status" value="1"/>
</dbReference>
<dbReference type="InterPro" id="IPR039425">
    <property type="entry name" value="RNA_pol_sigma-70-like"/>
</dbReference>
<dbReference type="InterPro" id="IPR013325">
    <property type="entry name" value="RNA_pol_sigma_r2"/>
</dbReference>
<dbReference type="Gene3D" id="1.10.10.10">
    <property type="entry name" value="Winged helix-like DNA-binding domain superfamily/Winged helix DNA-binding domain"/>
    <property type="match status" value="1"/>
</dbReference>
<keyword evidence="5" id="KW-0804">Transcription</keyword>
<feature type="domain" description="RNA polymerase sigma-70 region 2" evidence="7">
    <location>
        <begin position="30"/>
        <end position="76"/>
    </location>
</feature>
<dbReference type="NCBIfam" id="TIGR02937">
    <property type="entry name" value="sigma70-ECF"/>
    <property type="match status" value="1"/>
</dbReference>
<evidence type="ECO:0000256" key="2">
    <source>
        <dbReference type="ARBA" id="ARBA00023015"/>
    </source>
</evidence>
<dbReference type="RefSeq" id="WP_344990263.1">
    <property type="nucleotide sequence ID" value="NZ_BAAAXV010000005.1"/>
</dbReference>
<dbReference type="Proteomes" id="UP001589532">
    <property type="component" value="Unassembled WGS sequence"/>
</dbReference>
<name>A0ABV5SDC5_9ACTN</name>
<dbReference type="InterPro" id="IPR013249">
    <property type="entry name" value="RNA_pol_sigma70_r4_t2"/>
</dbReference>
<dbReference type="SUPFAM" id="SSF88659">
    <property type="entry name" value="Sigma3 and sigma4 domains of RNA polymerase sigma factors"/>
    <property type="match status" value="1"/>
</dbReference>
<keyword evidence="2" id="KW-0805">Transcription regulation</keyword>
<dbReference type="PANTHER" id="PTHR43133">
    <property type="entry name" value="RNA POLYMERASE ECF-TYPE SIGMA FACTO"/>
    <property type="match status" value="1"/>
</dbReference>
<organism evidence="9 10">
    <name type="scientific">Nonomuraea helvata</name>
    <dbReference type="NCBI Taxonomy" id="37484"/>
    <lineage>
        <taxon>Bacteria</taxon>
        <taxon>Bacillati</taxon>
        <taxon>Actinomycetota</taxon>
        <taxon>Actinomycetes</taxon>
        <taxon>Streptosporangiales</taxon>
        <taxon>Streptosporangiaceae</taxon>
        <taxon>Nonomuraea</taxon>
    </lineage>
</organism>
<feature type="domain" description="RNA polymerase sigma factor 70 region 4 type 2" evidence="8">
    <location>
        <begin position="101"/>
        <end position="151"/>
    </location>
</feature>
<dbReference type="InterPro" id="IPR036388">
    <property type="entry name" value="WH-like_DNA-bd_sf"/>
</dbReference>
<dbReference type="Pfam" id="PF04542">
    <property type="entry name" value="Sigma70_r2"/>
    <property type="match status" value="1"/>
</dbReference>
<protein>
    <submittedName>
        <fullName evidence="9">SigE family RNA polymerase sigma factor</fullName>
    </submittedName>
</protein>
<dbReference type="EMBL" id="JBHMBW010000062">
    <property type="protein sequence ID" value="MFB9629683.1"/>
    <property type="molecule type" value="Genomic_DNA"/>
</dbReference>
<comment type="caution">
    <text evidence="9">The sequence shown here is derived from an EMBL/GenBank/DDBJ whole genome shotgun (WGS) entry which is preliminary data.</text>
</comment>
<evidence type="ECO:0000256" key="5">
    <source>
        <dbReference type="ARBA" id="ARBA00023163"/>
    </source>
</evidence>
<evidence type="ECO:0000256" key="3">
    <source>
        <dbReference type="ARBA" id="ARBA00023082"/>
    </source>
</evidence>
<keyword evidence="4" id="KW-0238">DNA-binding</keyword>
<gene>
    <name evidence="9" type="ORF">ACFFSA_41985</name>
</gene>
<evidence type="ECO:0000313" key="9">
    <source>
        <dbReference type="EMBL" id="MFB9629683.1"/>
    </source>
</evidence>
<dbReference type="CDD" id="cd06171">
    <property type="entry name" value="Sigma70_r4"/>
    <property type="match status" value="1"/>
</dbReference>
<keyword evidence="10" id="KW-1185">Reference proteome</keyword>
<dbReference type="Pfam" id="PF08281">
    <property type="entry name" value="Sigma70_r4_2"/>
    <property type="match status" value="1"/>
</dbReference>
<dbReference type="PANTHER" id="PTHR43133:SF50">
    <property type="entry name" value="ECF RNA POLYMERASE SIGMA FACTOR SIGM"/>
    <property type="match status" value="1"/>
</dbReference>
<evidence type="ECO:0000259" key="8">
    <source>
        <dbReference type="Pfam" id="PF08281"/>
    </source>
</evidence>
<dbReference type="SUPFAM" id="SSF88946">
    <property type="entry name" value="Sigma2 domain of RNA polymerase sigma factors"/>
    <property type="match status" value="1"/>
</dbReference>
<accession>A0ABV5SDC5</accession>
<evidence type="ECO:0000256" key="1">
    <source>
        <dbReference type="ARBA" id="ARBA00010641"/>
    </source>
</evidence>
<comment type="similarity">
    <text evidence="1">Belongs to the sigma-70 factor family. ECF subfamily.</text>
</comment>
<proteinExistence type="inferred from homology"/>
<evidence type="ECO:0000256" key="6">
    <source>
        <dbReference type="SAM" id="MobiDB-lite"/>
    </source>
</evidence>
<keyword evidence="3" id="KW-0731">Sigma factor</keyword>
<dbReference type="InterPro" id="IPR007627">
    <property type="entry name" value="RNA_pol_sigma70_r2"/>
</dbReference>